<proteinExistence type="predicted"/>
<reference evidence="7 8" key="1">
    <citation type="submission" date="2018-08" db="EMBL/GenBank/DDBJ databases">
        <title>Achromobacter xylosoxidans Genome sequencing and assembly.</title>
        <authorList>
            <person name="Wang R."/>
            <person name="Rensing C."/>
            <person name="Li Y."/>
        </authorList>
    </citation>
    <scope>NUCLEOTIDE SEQUENCE [LARGE SCALE GENOMIC DNA]</scope>
    <source>
        <strain evidence="7 8">GD003A</strain>
    </source>
</reference>
<comment type="cofactor">
    <cofactor evidence="1">
        <name>FAD</name>
        <dbReference type="ChEBI" id="CHEBI:57692"/>
    </cofactor>
</comment>
<sequence length="407" mass="42131">MNSGAIVVVGAGQAGGWAAATLRERGYEGRIVLLGDEPHAPYERPPLSKAVLGGQAVPESTELFSAERLAALRIEFRPGVAATRLRVADRQVDTSDGGSIAYDKLILCMGGRPVVPALPGVDGPGVHVLRTRGDALRLRASLGPGRRLVVVGGGWIGLEVAATARQSGSAVTVLEQGPRLCARSVQPAVSAHLAALHAAHGVDLRLDTCLRAVLAQTDGRPVAELADGTRLDADAIVLGVGLRANDELAREAGLACERGVLVDAYCRTSAADVYAAGDVAVLTAEDGHARMESWQNAQDQGTAAALSALGLGEPYAPTGAVWSEQYDAMVQIVGFPGLACSEVLRPQAGERALLSVALDASGRAVAGVSVDAARDFRQLRKWIAQRATLDPALLGRPDVPLASAQIG</sequence>
<protein>
    <submittedName>
        <fullName evidence="7">Ferredoxin reductase</fullName>
    </submittedName>
</protein>
<dbReference type="InterPro" id="IPR050446">
    <property type="entry name" value="FAD-oxidoreductase/Apoptosis"/>
</dbReference>
<dbReference type="SUPFAM" id="SSF55424">
    <property type="entry name" value="FAD/NAD-linked reductases, dimerisation (C-terminal) domain"/>
    <property type="match status" value="1"/>
</dbReference>
<evidence type="ECO:0000256" key="4">
    <source>
        <dbReference type="ARBA" id="ARBA00023002"/>
    </source>
</evidence>
<dbReference type="Proteomes" id="UP000285324">
    <property type="component" value="Unassembled WGS sequence"/>
</dbReference>
<accession>A0A424WDM2</accession>
<dbReference type="InterPro" id="IPR028202">
    <property type="entry name" value="Reductase_C"/>
</dbReference>
<dbReference type="GO" id="GO:0016651">
    <property type="term" value="F:oxidoreductase activity, acting on NAD(P)H"/>
    <property type="evidence" value="ECO:0007669"/>
    <property type="project" value="TreeGrafter"/>
</dbReference>
<dbReference type="PANTHER" id="PTHR43557:SF2">
    <property type="entry name" value="RIESKE DOMAIN-CONTAINING PROTEIN-RELATED"/>
    <property type="match status" value="1"/>
</dbReference>
<evidence type="ECO:0000259" key="5">
    <source>
        <dbReference type="Pfam" id="PF07992"/>
    </source>
</evidence>
<dbReference type="Gene3D" id="3.50.50.60">
    <property type="entry name" value="FAD/NAD(P)-binding domain"/>
    <property type="match status" value="2"/>
</dbReference>
<dbReference type="Gene3D" id="3.30.390.30">
    <property type="match status" value="1"/>
</dbReference>
<feature type="domain" description="FAD/NAD(P)-binding" evidence="5">
    <location>
        <begin position="6"/>
        <end position="301"/>
    </location>
</feature>
<keyword evidence="3" id="KW-0274">FAD</keyword>
<evidence type="ECO:0000256" key="1">
    <source>
        <dbReference type="ARBA" id="ARBA00001974"/>
    </source>
</evidence>
<dbReference type="OrthoDB" id="9769238at2"/>
<evidence type="ECO:0000256" key="3">
    <source>
        <dbReference type="ARBA" id="ARBA00022827"/>
    </source>
</evidence>
<dbReference type="Pfam" id="PF07992">
    <property type="entry name" value="Pyr_redox_2"/>
    <property type="match status" value="1"/>
</dbReference>
<feature type="domain" description="Reductase C-terminal" evidence="6">
    <location>
        <begin position="321"/>
        <end position="403"/>
    </location>
</feature>
<evidence type="ECO:0000259" key="6">
    <source>
        <dbReference type="Pfam" id="PF14759"/>
    </source>
</evidence>
<evidence type="ECO:0000313" key="8">
    <source>
        <dbReference type="Proteomes" id="UP000285324"/>
    </source>
</evidence>
<dbReference type="Pfam" id="PF14759">
    <property type="entry name" value="Reductase_C"/>
    <property type="match status" value="1"/>
</dbReference>
<evidence type="ECO:0000256" key="2">
    <source>
        <dbReference type="ARBA" id="ARBA00022630"/>
    </source>
</evidence>
<dbReference type="InterPro" id="IPR036188">
    <property type="entry name" value="FAD/NAD-bd_sf"/>
</dbReference>
<dbReference type="GO" id="GO:0005737">
    <property type="term" value="C:cytoplasm"/>
    <property type="evidence" value="ECO:0007669"/>
    <property type="project" value="TreeGrafter"/>
</dbReference>
<gene>
    <name evidence="7" type="ORF">DY367_12520</name>
</gene>
<dbReference type="AlphaFoldDB" id="A0A424WDM2"/>
<organism evidence="7 8">
    <name type="scientific">Alcaligenes xylosoxydans xylosoxydans</name>
    <name type="common">Achromobacter xylosoxidans</name>
    <dbReference type="NCBI Taxonomy" id="85698"/>
    <lineage>
        <taxon>Bacteria</taxon>
        <taxon>Pseudomonadati</taxon>
        <taxon>Pseudomonadota</taxon>
        <taxon>Betaproteobacteria</taxon>
        <taxon>Burkholderiales</taxon>
        <taxon>Alcaligenaceae</taxon>
        <taxon>Achromobacter</taxon>
    </lineage>
</organism>
<name>A0A424WDM2_ALCXX</name>
<dbReference type="PANTHER" id="PTHR43557">
    <property type="entry name" value="APOPTOSIS-INDUCING FACTOR 1"/>
    <property type="match status" value="1"/>
</dbReference>
<evidence type="ECO:0000313" key="7">
    <source>
        <dbReference type="EMBL" id="RPJ91353.1"/>
    </source>
</evidence>
<comment type="caution">
    <text evidence="7">The sequence shown here is derived from an EMBL/GenBank/DDBJ whole genome shotgun (WGS) entry which is preliminary data.</text>
</comment>
<dbReference type="PRINTS" id="PR00411">
    <property type="entry name" value="PNDRDTASEI"/>
</dbReference>
<dbReference type="InterPro" id="IPR023753">
    <property type="entry name" value="FAD/NAD-binding_dom"/>
</dbReference>
<keyword evidence="4" id="KW-0560">Oxidoreductase</keyword>
<dbReference type="PRINTS" id="PR00368">
    <property type="entry name" value="FADPNR"/>
</dbReference>
<dbReference type="RefSeq" id="WP_118932666.1">
    <property type="nucleotide sequence ID" value="NZ_CP061008.1"/>
</dbReference>
<dbReference type="SUPFAM" id="SSF51905">
    <property type="entry name" value="FAD/NAD(P)-binding domain"/>
    <property type="match status" value="2"/>
</dbReference>
<dbReference type="InterPro" id="IPR016156">
    <property type="entry name" value="FAD/NAD-linked_Rdtase_dimer_sf"/>
</dbReference>
<dbReference type="EMBL" id="QVXO01000016">
    <property type="protein sequence ID" value="RPJ91353.1"/>
    <property type="molecule type" value="Genomic_DNA"/>
</dbReference>
<keyword evidence="2" id="KW-0285">Flavoprotein</keyword>